<accession>A0AAV7ND40</accession>
<name>A0AAV7ND40_PLEWA</name>
<gene>
    <name evidence="1" type="ORF">NDU88_001657</name>
</gene>
<proteinExistence type="predicted"/>
<dbReference type="AlphaFoldDB" id="A0AAV7ND40"/>
<reference evidence="1" key="1">
    <citation type="journal article" date="2022" name="bioRxiv">
        <title>Sequencing and chromosome-scale assembly of the giantPleurodeles waltlgenome.</title>
        <authorList>
            <person name="Brown T."/>
            <person name="Elewa A."/>
            <person name="Iarovenko S."/>
            <person name="Subramanian E."/>
            <person name="Araus A.J."/>
            <person name="Petzold A."/>
            <person name="Susuki M."/>
            <person name="Suzuki K.-i.T."/>
            <person name="Hayashi T."/>
            <person name="Toyoda A."/>
            <person name="Oliveira C."/>
            <person name="Osipova E."/>
            <person name="Leigh N.D."/>
            <person name="Simon A."/>
            <person name="Yun M.H."/>
        </authorList>
    </citation>
    <scope>NUCLEOTIDE SEQUENCE</scope>
    <source>
        <strain evidence="1">20211129_DDA</strain>
        <tissue evidence="1">Liver</tissue>
    </source>
</reference>
<organism evidence="1 2">
    <name type="scientific">Pleurodeles waltl</name>
    <name type="common">Iberian ribbed newt</name>
    <dbReference type="NCBI Taxonomy" id="8319"/>
    <lineage>
        <taxon>Eukaryota</taxon>
        <taxon>Metazoa</taxon>
        <taxon>Chordata</taxon>
        <taxon>Craniata</taxon>
        <taxon>Vertebrata</taxon>
        <taxon>Euteleostomi</taxon>
        <taxon>Amphibia</taxon>
        <taxon>Batrachia</taxon>
        <taxon>Caudata</taxon>
        <taxon>Salamandroidea</taxon>
        <taxon>Salamandridae</taxon>
        <taxon>Pleurodelinae</taxon>
        <taxon>Pleurodeles</taxon>
    </lineage>
</organism>
<comment type="caution">
    <text evidence="1">The sequence shown here is derived from an EMBL/GenBank/DDBJ whole genome shotgun (WGS) entry which is preliminary data.</text>
</comment>
<dbReference type="EMBL" id="JANPWB010000012">
    <property type="protein sequence ID" value="KAJ1113411.1"/>
    <property type="molecule type" value="Genomic_DNA"/>
</dbReference>
<evidence type="ECO:0000313" key="1">
    <source>
        <dbReference type="EMBL" id="KAJ1113411.1"/>
    </source>
</evidence>
<evidence type="ECO:0000313" key="2">
    <source>
        <dbReference type="Proteomes" id="UP001066276"/>
    </source>
</evidence>
<keyword evidence="2" id="KW-1185">Reference proteome</keyword>
<dbReference type="Proteomes" id="UP001066276">
    <property type="component" value="Chromosome 8"/>
</dbReference>
<protein>
    <submittedName>
        <fullName evidence="1">Uncharacterized protein</fullName>
    </submittedName>
</protein>
<sequence>MYARLEAVPAGGYLPSPVQPQVIPKLWSCLVFCRGRVRVASEQPKGPVDRAVPRLREDAGSASVQRRGFPSLGSCVHAVAVSSTSWLLLRTQR</sequence>